<dbReference type="InterPro" id="IPR010071">
    <property type="entry name" value="AA_adenyl_dom"/>
</dbReference>
<evidence type="ECO:0000256" key="2">
    <source>
        <dbReference type="ARBA" id="ARBA00005194"/>
    </source>
</evidence>
<dbReference type="InterPro" id="IPR001227">
    <property type="entry name" value="Ac_transferase_dom_sf"/>
</dbReference>
<accession>A0ABV2BV93</accession>
<dbReference type="Gene3D" id="3.90.1150.10">
    <property type="entry name" value="Aspartate Aminotransferase, domain 1"/>
    <property type="match status" value="1"/>
</dbReference>
<dbReference type="Gene3D" id="3.30.70.3290">
    <property type="match status" value="1"/>
</dbReference>
<dbReference type="SUPFAM" id="SSF55048">
    <property type="entry name" value="Probable ACP-binding domain of malonyl-CoA ACP transacylase"/>
    <property type="match status" value="1"/>
</dbReference>
<keyword evidence="3" id="KW-0596">Phosphopantetheine</keyword>
<dbReference type="InterPro" id="IPR009081">
    <property type="entry name" value="PP-bd_ACP"/>
</dbReference>
<dbReference type="Gene3D" id="3.40.50.980">
    <property type="match status" value="2"/>
</dbReference>
<keyword evidence="5" id="KW-0808">Transferase</keyword>
<dbReference type="InterPro" id="IPR014031">
    <property type="entry name" value="Ketoacyl_synth_C"/>
</dbReference>
<dbReference type="SUPFAM" id="SSF53901">
    <property type="entry name" value="Thiolase-like"/>
    <property type="match status" value="1"/>
</dbReference>
<dbReference type="CDD" id="cd00833">
    <property type="entry name" value="PKS"/>
    <property type="match status" value="1"/>
</dbReference>
<dbReference type="InterPro" id="IPR036736">
    <property type="entry name" value="ACP-like_sf"/>
</dbReference>
<keyword evidence="4" id="KW-0597">Phosphoprotein</keyword>
<dbReference type="PROSITE" id="PS00012">
    <property type="entry name" value="PHOSPHOPANTETHEINE"/>
    <property type="match status" value="1"/>
</dbReference>
<dbReference type="InterPro" id="IPR018201">
    <property type="entry name" value="Ketoacyl_synth_AS"/>
</dbReference>
<sequence length="2281" mass="250878">MPLLSSLFASFQSNSQKVAIEDEKGSYSYEYLNHLSQSIAIYLAEQGISQGQIVGIQMQNRKLAIASIIALLKSGCTYLPLDPVYPEKRLQYMVKNADCQFILSDIQGLNYSSQTIVLINELDFSQRTKSPEKHEQSTTIDVEANAPTLAYIIYTSGSTGDPKGVMMKYEVVDNLIQWQNNQYPANATFRTAQFSQLSFDVSFQEIFATLCSGSTLILLPEQTRRDFKSLLEYLIDHNVERIFMPYIALLHLSQWAVRLQVFPQQLLHVITAGEQLIINEEIKQFFQQCNQAKLYNQYGPSETHVVTQYEMPQQVNRWPEIPPIGKPIDGAKIILVADAKLQTSNSKQTNPTGEIYIAGEVLAEGYINNQTETEKRFTPITYQGQKVLAYKTGDIAEELHDGNFVYKDRIDNQVKINGYRVETSEVEAALLSCADITQVAVAVAGEQSGKQTLVGFLVLNDSNYDLSYVKNAQKGSQSKIQKVRAEIAKSLPEYMIPEKLVAVAELLKTPSGKIDRRSMLANFSNTQSTTPNQSVQLDRQVTQIICEALNLTVINPNISLVDAGMSSLKANTIAARFYDELALDIPAYRLFQYASIQIFLNSLSQTTSKTPRPQNETHAERHSRQKSSRDIAIIGMSVAVPGANTLAEFWHNLIEGKESITFSSAAKDLQNQSSDEIYARGLIQNPTEFDAAFFAITPVEAEFIDPQQRLLLEQSWLALEDAGIVVQNFAGQIGVFCGVGNNSYYLNNILQNTSKLDAYGKFQAMIANEKDYTATRISHKLNLTGPSLSIVTACSTSLVAVVTAVQSLREGTCDMAIAGAASLTFPQQQGYQYQEGGIFSKDGHTRTFDANASGTVFSDGCAVVVLKRLDYAIADNDQIYAVIKGAAINNDGAAKGSFSAPSIDGQKNVILSAMIDADVDAKNMDYIEAHGTATPLGDPIEIAALQEAFENYTENKNFCGIGSLKSNLGHLTAAAGAAGLIKTALMLKNKRIVPSLHFTQINPAIDIQNSPFYITNQMTNWPKHKNEFLAGVSSFGVGGTNAHVILANYATADKNTNHPLDFKLPVCISAKSCEALQAYIKQYQDYFNQLSLSLTQTSSSFVDPNDIAVSILQHRTAFDYRASVVIDDLQQASFNMEKLQRRIDSFGQSVSQKTASKKAFNAKPFTAQNIVYLFPGQGTQTFKMGCALYENIEIFRVYFDQCNEILQNEHGIDIFNIIHHQPSALNQTALAQPALFVIGYSLAQTLNQLDINPTHCFGHSIGELVAATIAEVFDLATAIKVIVTRGKVMQAQPAGDMLAVHATLDDIQPYLTQSVVIAAYNTEESNVLSGPSEEIENIARQLNAKQIETRQLVTSHAFHSPLMVQAEIEFIEALQGITLAKPIIPFISCVSGTWIKDSEAQDIGYWARQIVSPVKYYQGSLTLNELSDTVYLELGPRQVLSGFLMQNLSDLTQVRFSPAMINPGKKREELNNFATLLGQLWEFGLSPNWSLLIEQYSNKRVKIPTYPFQRKTFKIQPLISSVHQQPAELNHHDNILDSFNFATINLEQATVNNTLIDQLKSLFSDASGLDLTQAGNDEGFFELGLDSLFLTQAALQVKKVFKVKVTFRQLLNECGTFSDLANYLAEQGVNLAPPAQPPIANNRHSPDHQAASMQAKAVTQNTQAILPQQTGIQQQASIPQLTTVTASLNAGAHVDINGLTQLLSQHAQLLNSQTQLLTQALGQQNIPLSAITAAQAAPHSVDTAQQASASTVLPSNETTAKTGVTGESKAKPFGASVRINVKRSNELTSKQQSDLQALSDRYNEKFKSSKSFAQENRKQLADPRVVSGFRNTLKEIIYPIVVEKSAGAYLWDIDGNQFIDITCGFGSNFFGNGADFIRESVAAQLQQGYEIGPQNPLVAEVSKGFCEMTGLDRVAFCNTGSEAVLGAIRLARTVTAKDKIVMFDEDYHGINDEVIVNRNNQGTSIAAAAGIPQAAVSETVILDYGQDSALDYIREHADEIAAVLVEPVQSRNPSLQPKAFLEKLRAICTENEMALIFDEVITGFRIHPKGAQGYFGIQADLATYGKVIGGGMPIGVIAGASEYMDALDGGYWQYGDDSAPEVGVTYFAGTFVRHPLALAAAKAVLKKLKAEPEIQKNLNQKTTQMVKTLNDYCQSVGVPIKIASCGSLFKIKIPQEIPYEELLYVLLREKGIHIWDARPCFLTTAHSDKDIAQFINQFKAAIDEMLDMDFLPSEKPKAAKTFNAEEPPVAGARLGKDRKGNPAWFIEDPERPGKYLQMETV</sequence>
<evidence type="ECO:0000256" key="1">
    <source>
        <dbReference type="ARBA" id="ARBA00001933"/>
    </source>
</evidence>
<dbReference type="SUPFAM" id="SSF52151">
    <property type="entry name" value="FabD/lysophospholipase-like"/>
    <property type="match status" value="1"/>
</dbReference>
<feature type="compositionally biased region" description="Polar residues" evidence="7">
    <location>
        <begin position="1747"/>
        <end position="1762"/>
    </location>
</feature>
<evidence type="ECO:0000256" key="6">
    <source>
        <dbReference type="ARBA" id="ARBA00022898"/>
    </source>
</evidence>
<comment type="caution">
    <text evidence="10">The sequence shown here is derived from an EMBL/GenBank/DDBJ whole genome shotgun (WGS) entry which is preliminary data.</text>
</comment>
<dbReference type="SUPFAM" id="SSF53383">
    <property type="entry name" value="PLP-dependent transferases"/>
    <property type="match status" value="1"/>
</dbReference>
<dbReference type="PROSITE" id="PS00455">
    <property type="entry name" value="AMP_BINDING"/>
    <property type="match status" value="1"/>
</dbReference>
<dbReference type="Proteomes" id="UP001548189">
    <property type="component" value="Unassembled WGS sequence"/>
</dbReference>
<dbReference type="SMART" id="SM00825">
    <property type="entry name" value="PKS_KS"/>
    <property type="match status" value="1"/>
</dbReference>
<dbReference type="InterPro" id="IPR049704">
    <property type="entry name" value="Aminotrans_3_PPA_site"/>
</dbReference>
<dbReference type="Pfam" id="PF00202">
    <property type="entry name" value="Aminotran_3"/>
    <property type="match status" value="1"/>
</dbReference>
<dbReference type="PROSITE" id="PS00606">
    <property type="entry name" value="KS3_1"/>
    <property type="match status" value="1"/>
</dbReference>
<name>A0ABV2BV93_9GAMM</name>
<dbReference type="Gene3D" id="1.10.1200.10">
    <property type="entry name" value="ACP-like"/>
    <property type="match status" value="2"/>
</dbReference>
<dbReference type="SUPFAM" id="SSF47336">
    <property type="entry name" value="ACP-like"/>
    <property type="match status" value="2"/>
</dbReference>
<dbReference type="EMBL" id="JBEVCJ010000014">
    <property type="protein sequence ID" value="MET1255845.1"/>
    <property type="molecule type" value="Genomic_DNA"/>
</dbReference>
<dbReference type="Gene3D" id="3.40.366.10">
    <property type="entry name" value="Malonyl-Coenzyme A Acyl Carrier Protein, domain 2"/>
    <property type="match status" value="1"/>
</dbReference>
<dbReference type="PROSITE" id="PS00600">
    <property type="entry name" value="AA_TRANSFER_CLASS_3"/>
    <property type="match status" value="1"/>
</dbReference>
<dbReference type="PROSITE" id="PS50075">
    <property type="entry name" value="CARRIER"/>
    <property type="match status" value="2"/>
</dbReference>
<evidence type="ECO:0000256" key="5">
    <source>
        <dbReference type="ARBA" id="ARBA00022679"/>
    </source>
</evidence>
<dbReference type="Pfam" id="PF00550">
    <property type="entry name" value="PP-binding"/>
    <property type="match status" value="2"/>
</dbReference>
<dbReference type="PANTHER" id="PTHR43775:SF51">
    <property type="entry name" value="INACTIVE PHENOLPHTHIOCEROL SYNTHESIS POLYKETIDE SYNTHASE TYPE I PKS1-RELATED"/>
    <property type="match status" value="1"/>
</dbReference>
<dbReference type="Pfam" id="PF00501">
    <property type="entry name" value="AMP-binding"/>
    <property type="match status" value="1"/>
</dbReference>
<comment type="cofactor">
    <cofactor evidence="1">
        <name>pyridoxal 5'-phosphate</name>
        <dbReference type="ChEBI" id="CHEBI:597326"/>
    </cofactor>
</comment>
<dbReference type="InterPro" id="IPR020841">
    <property type="entry name" value="PKS_Beta-ketoAc_synthase_dom"/>
</dbReference>
<dbReference type="Pfam" id="PF02801">
    <property type="entry name" value="Ketoacyl-synt_C"/>
    <property type="match status" value="1"/>
</dbReference>
<dbReference type="Pfam" id="PF00109">
    <property type="entry name" value="ketoacyl-synt"/>
    <property type="match status" value="1"/>
</dbReference>
<dbReference type="InterPro" id="IPR000873">
    <property type="entry name" value="AMP-dep_synth/lig_dom"/>
</dbReference>
<dbReference type="InterPro" id="IPR045851">
    <property type="entry name" value="AMP-bd_C_sf"/>
</dbReference>
<dbReference type="SUPFAM" id="SSF56801">
    <property type="entry name" value="Acetyl-CoA synthetase-like"/>
    <property type="match status" value="1"/>
</dbReference>
<evidence type="ECO:0000313" key="10">
    <source>
        <dbReference type="EMBL" id="MET1255845.1"/>
    </source>
</evidence>
<dbReference type="PROSITE" id="PS52004">
    <property type="entry name" value="KS3_2"/>
    <property type="match status" value="1"/>
</dbReference>
<dbReference type="InterPro" id="IPR032821">
    <property type="entry name" value="PKS_assoc"/>
</dbReference>
<dbReference type="InterPro" id="IPR016036">
    <property type="entry name" value="Malonyl_transacylase_ACP-bd"/>
</dbReference>
<dbReference type="Pfam" id="PF13193">
    <property type="entry name" value="AMP-binding_C"/>
    <property type="match status" value="1"/>
</dbReference>
<dbReference type="InterPro" id="IPR016039">
    <property type="entry name" value="Thiolase-like"/>
</dbReference>
<gene>
    <name evidence="10" type="ORF">ABVT43_11965</name>
</gene>
<feature type="domain" description="Carrier" evidence="8">
    <location>
        <begin position="1550"/>
        <end position="1628"/>
    </location>
</feature>
<dbReference type="SMART" id="SM00827">
    <property type="entry name" value="PKS_AT"/>
    <property type="match status" value="1"/>
</dbReference>
<evidence type="ECO:0000256" key="7">
    <source>
        <dbReference type="SAM" id="MobiDB-lite"/>
    </source>
</evidence>
<feature type="domain" description="Carrier" evidence="8">
    <location>
        <begin position="532"/>
        <end position="607"/>
    </location>
</feature>
<dbReference type="Pfam" id="PF16197">
    <property type="entry name" value="KAsynt_C_assoc"/>
    <property type="match status" value="1"/>
</dbReference>
<dbReference type="Gene3D" id="3.30.300.30">
    <property type="match status" value="1"/>
</dbReference>
<proteinExistence type="predicted"/>
<dbReference type="InterPro" id="IPR015422">
    <property type="entry name" value="PyrdxlP-dep_Trfase_small"/>
</dbReference>
<dbReference type="InterPro" id="IPR015421">
    <property type="entry name" value="PyrdxlP-dep_Trfase_major"/>
</dbReference>
<dbReference type="InterPro" id="IPR006162">
    <property type="entry name" value="Ppantetheine_attach_site"/>
</dbReference>
<evidence type="ECO:0000313" key="11">
    <source>
        <dbReference type="Proteomes" id="UP001548189"/>
    </source>
</evidence>
<dbReference type="Pfam" id="PF00698">
    <property type="entry name" value="Acyl_transf_1"/>
    <property type="match status" value="1"/>
</dbReference>
<dbReference type="Gene3D" id="2.30.38.10">
    <property type="entry name" value="Luciferase, Domain 3"/>
    <property type="match status" value="1"/>
</dbReference>
<dbReference type="NCBIfam" id="TIGR01733">
    <property type="entry name" value="AA-adenyl-dom"/>
    <property type="match status" value="1"/>
</dbReference>
<dbReference type="PANTHER" id="PTHR43775">
    <property type="entry name" value="FATTY ACID SYNTHASE"/>
    <property type="match status" value="1"/>
</dbReference>
<dbReference type="Gene3D" id="3.40.640.10">
    <property type="entry name" value="Type I PLP-dependent aspartate aminotransferase-like (Major domain)"/>
    <property type="match status" value="1"/>
</dbReference>
<dbReference type="InterPro" id="IPR014043">
    <property type="entry name" value="Acyl_transferase_dom"/>
</dbReference>
<feature type="domain" description="Ketosynthase family 3 (KS3)" evidence="9">
    <location>
        <begin position="628"/>
        <end position="1048"/>
    </location>
</feature>
<feature type="region of interest" description="Disordered" evidence="7">
    <location>
        <begin position="1747"/>
        <end position="1767"/>
    </location>
</feature>
<organism evidence="10 11">
    <name type="scientific">Aliikangiella maris</name>
    <dbReference type="NCBI Taxonomy" id="3162458"/>
    <lineage>
        <taxon>Bacteria</taxon>
        <taxon>Pseudomonadati</taxon>
        <taxon>Pseudomonadota</taxon>
        <taxon>Gammaproteobacteria</taxon>
        <taxon>Oceanospirillales</taxon>
        <taxon>Pleioneaceae</taxon>
        <taxon>Aliikangiella</taxon>
    </lineage>
</organism>
<evidence type="ECO:0000256" key="3">
    <source>
        <dbReference type="ARBA" id="ARBA00022450"/>
    </source>
</evidence>
<evidence type="ECO:0000259" key="9">
    <source>
        <dbReference type="PROSITE" id="PS52004"/>
    </source>
</evidence>
<dbReference type="InterPro" id="IPR005814">
    <property type="entry name" value="Aminotrans_3"/>
</dbReference>
<dbReference type="InterPro" id="IPR020845">
    <property type="entry name" value="AMP-binding_CS"/>
</dbReference>
<dbReference type="Gene3D" id="3.40.47.10">
    <property type="match status" value="1"/>
</dbReference>
<dbReference type="InterPro" id="IPR014030">
    <property type="entry name" value="Ketoacyl_synth_N"/>
</dbReference>
<comment type="pathway">
    <text evidence="2">Lipid metabolism; fatty acid biosynthesis.</text>
</comment>
<dbReference type="InterPro" id="IPR015424">
    <property type="entry name" value="PyrdxlP-dep_Trfase"/>
</dbReference>
<evidence type="ECO:0000256" key="4">
    <source>
        <dbReference type="ARBA" id="ARBA00022553"/>
    </source>
</evidence>
<dbReference type="InterPro" id="IPR050091">
    <property type="entry name" value="PKS_NRPS_Biosynth_Enz"/>
</dbReference>
<protein>
    <submittedName>
        <fullName evidence="10">Amino acid adenylation domain-containing protein</fullName>
    </submittedName>
</protein>
<dbReference type="RefSeq" id="WP_353896431.1">
    <property type="nucleotide sequence ID" value="NZ_JBEVCJ010000014.1"/>
</dbReference>
<dbReference type="InterPro" id="IPR025110">
    <property type="entry name" value="AMP-bd_C"/>
</dbReference>
<reference evidence="10 11" key="1">
    <citation type="submission" date="2024-06" db="EMBL/GenBank/DDBJ databases">
        <authorList>
            <person name="Li F."/>
        </authorList>
    </citation>
    <scope>NUCLEOTIDE SEQUENCE [LARGE SCALE GENOMIC DNA]</scope>
    <source>
        <strain evidence="10 11">GXAS 311</strain>
    </source>
</reference>
<keyword evidence="11" id="KW-1185">Reference proteome</keyword>
<evidence type="ECO:0000259" key="8">
    <source>
        <dbReference type="PROSITE" id="PS50075"/>
    </source>
</evidence>
<feature type="region of interest" description="Disordered" evidence="7">
    <location>
        <begin position="606"/>
        <end position="628"/>
    </location>
</feature>
<dbReference type="InterPro" id="IPR016035">
    <property type="entry name" value="Acyl_Trfase/lysoPLipase"/>
</dbReference>
<keyword evidence="6" id="KW-0663">Pyridoxal phosphate</keyword>